<dbReference type="STRING" id="1219065.VPR01S_12_00600"/>
<keyword evidence="1" id="KW-0472">Membrane</keyword>
<evidence type="ECO:0000313" key="4">
    <source>
        <dbReference type="Proteomes" id="UP000016570"/>
    </source>
</evidence>
<dbReference type="CDD" id="cd01949">
    <property type="entry name" value="GGDEF"/>
    <property type="match status" value="1"/>
</dbReference>
<evidence type="ECO:0000256" key="1">
    <source>
        <dbReference type="SAM" id="Phobius"/>
    </source>
</evidence>
<proteinExistence type="predicted"/>
<dbReference type="SMART" id="SM00267">
    <property type="entry name" value="GGDEF"/>
    <property type="match status" value="1"/>
</dbReference>
<keyword evidence="4" id="KW-1185">Reference proteome</keyword>
<evidence type="ECO:0000259" key="2">
    <source>
        <dbReference type="PROSITE" id="PS50887"/>
    </source>
</evidence>
<dbReference type="AlphaFoldDB" id="U2ZKG8"/>
<dbReference type="InterPro" id="IPR043128">
    <property type="entry name" value="Rev_trsase/Diguanyl_cyclase"/>
</dbReference>
<keyword evidence="1" id="KW-0812">Transmembrane</keyword>
<accession>U2ZKG8</accession>
<sequence length="363" mass="41343">MKNNVKRHPLSPFAYRAKTLLFVLTGLLIIANLYLLSATRDLARSYTDQQSEATWFMFQLNKEFAELVSAIPYSLQSEQQMQHTLLQYELAWSRFDLLLSSPEAGNFMSIEGTTDFFTAMFNNFQALETKLIHLKTAQDATELTAEFKNLYISMLHYVNQNFRLSSPLYEHQRAQANALAQTQYMLMALLFCCVGLVSYILHKETQYHKDLALTDALTGIPNRLSMFKALEKETSSGPFCLYLLDLNGFKAVNDTYGHQTGDDVLKRISHRLRMQQTLLGFEVFRMGGDEFAIISPAIDETEQTLSAIYSCFEKPVTVGRMSRVKLSTSVGFACFPDDSKDINQLVSVADKSMYEMKFSGTRH</sequence>
<dbReference type="Proteomes" id="UP000016570">
    <property type="component" value="Unassembled WGS sequence"/>
</dbReference>
<feature type="transmembrane region" description="Helical" evidence="1">
    <location>
        <begin position="20"/>
        <end position="37"/>
    </location>
</feature>
<organism evidence="3 4">
    <name type="scientific">Vibrio proteolyticus NBRC 13287</name>
    <dbReference type="NCBI Taxonomy" id="1219065"/>
    <lineage>
        <taxon>Bacteria</taxon>
        <taxon>Pseudomonadati</taxon>
        <taxon>Pseudomonadota</taxon>
        <taxon>Gammaproteobacteria</taxon>
        <taxon>Vibrionales</taxon>
        <taxon>Vibrionaceae</taxon>
        <taxon>Vibrio</taxon>
    </lineage>
</organism>
<dbReference type="EMBL" id="BATJ01000012">
    <property type="protein sequence ID" value="GAD68251.1"/>
    <property type="molecule type" value="Genomic_DNA"/>
</dbReference>
<dbReference type="RefSeq" id="WP_021706222.1">
    <property type="nucleotide sequence ID" value="NZ_BATJ01000012.1"/>
</dbReference>
<keyword evidence="1" id="KW-1133">Transmembrane helix</keyword>
<dbReference type="SUPFAM" id="SSF55073">
    <property type="entry name" value="Nucleotide cyclase"/>
    <property type="match status" value="1"/>
</dbReference>
<name>U2ZKG8_VIBPR</name>
<dbReference type="NCBIfam" id="TIGR00254">
    <property type="entry name" value="GGDEF"/>
    <property type="match status" value="1"/>
</dbReference>
<evidence type="ECO:0000313" key="3">
    <source>
        <dbReference type="EMBL" id="GAD68251.1"/>
    </source>
</evidence>
<dbReference type="eggNOG" id="COG2199">
    <property type="taxonomic scope" value="Bacteria"/>
</dbReference>
<dbReference type="Pfam" id="PF00990">
    <property type="entry name" value="GGDEF"/>
    <property type="match status" value="1"/>
</dbReference>
<gene>
    <name evidence="3" type="ORF">VPR01S_12_00600</name>
</gene>
<dbReference type="InterPro" id="IPR052163">
    <property type="entry name" value="DGC-Regulatory_Protein"/>
</dbReference>
<feature type="transmembrane region" description="Helical" evidence="1">
    <location>
        <begin position="184"/>
        <end position="201"/>
    </location>
</feature>
<comment type="caution">
    <text evidence="3">The sequence shown here is derived from an EMBL/GenBank/DDBJ whole genome shotgun (WGS) entry which is preliminary data.</text>
</comment>
<feature type="domain" description="GGDEF" evidence="2">
    <location>
        <begin position="237"/>
        <end position="363"/>
    </location>
</feature>
<dbReference type="Gene3D" id="3.30.70.270">
    <property type="match status" value="1"/>
</dbReference>
<protein>
    <recommendedName>
        <fullName evidence="2">GGDEF domain-containing protein</fullName>
    </recommendedName>
</protein>
<dbReference type="InterPro" id="IPR000160">
    <property type="entry name" value="GGDEF_dom"/>
</dbReference>
<dbReference type="InterPro" id="IPR029787">
    <property type="entry name" value="Nucleotide_cyclase"/>
</dbReference>
<dbReference type="PANTHER" id="PTHR46663:SF2">
    <property type="entry name" value="GGDEF DOMAIN-CONTAINING PROTEIN"/>
    <property type="match status" value="1"/>
</dbReference>
<dbReference type="PROSITE" id="PS50887">
    <property type="entry name" value="GGDEF"/>
    <property type="match status" value="1"/>
</dbReference>
<dbReference type="PANTHER" id="PTHR46663">
    <property type="entry name" value="DIGUANYLATE CYCLASE DGCT-RELATED"/>
    <property type="match status" value="1"/>
</dbReference>
<reference evidence="3 4" key="1">
    <citation type="submission" date="2013-09" db="EMBL/GenBank/DDBJ databases">
        <title>Whole genome shotgun sequence of Vibrio proteolyticus NBRC 13287.</title>
        <authorList>
            <person name="Isaki S."/>
            <person name="Hosoyama A."/>
            <person name="Numata M."/>
            <person name="Hashimoto M."/>
            <person name="Hosoyama Y."/>
            <person name="Tsuchikane K."/>
            <person name="Noguchi M."/>
            <person name="Hirakata S."/>
            <person name="Ichikawa N."/>
            <person name="Ohji S."/>
            <person name="Yamazoe A."/>
            <person name="Fujita N."/>
        </authorList>
    </citation>
    <scope>NUCLEOTIDE SEQUENCE [LARGE SCALE GENOMIC DNA]</scope>
    <source>
        <strain evidence="3 4">NBRC 13287</strain>
    </source>
</reference>